<evidence type="ECO:0000313" key="1">
    <source>
        <dbReference type="EMBL" id="CNU58221.1"/>
    </source>
</evidence>
<evidence type="ECO:0000313" key="2">
    <source>
        <dbReference type="Proteomes" id="UP000039541"/>
    </source>
</evidence>
<gene>
    <name evidence="1" type="ORF">ERS008202_03072</name>
</gene>
<proteinExistence type="predicted"/>
<accession>A0A655DCB8</accession>
<sequence>MMIVNAPVNVSAPANEKAQKTNSIVPIIENIPPRFSRRGTSATTPSAPCGNMAISNPSMKASSPCLMLSPCMMTPRNKASTQALNINGMTGFLRIAPHSTITGGKIRTILKWYSDSSEWMMSVTRCGVATSPSILLCPAIR</sequence>
<dbReference type="Proteomes" id="UP000039541">
    <property type="component" value="Unassembled WGS sequence"/>
</dbReference>
<dbReference type="EMBL" id="CQPC01000044">
    <property type="protein sequence ID" value="CNU58221.1"/>
    <property type="molecule type" value="Genomic_DNA"/>
</dbReference>
<dbReference type="AlphaFoldDB" id="A0A655DCB8"/>
<reference evidence="1 2" key="1">
    <citation type="submission" date="2015-03" db="EMBL/GenBank/DDBJ databases">
        <authorList>
            <consortium name="Pathogen Informatics"/>
        </authorList>
    </citation>
    <scope>NUCLEOTIDE SEQUENCE [LARGE SCALE GENOMIC DNA]</scope>
    <source>
        <strain evidence="1 2">3476</strain>
    </source>
</reference>
<organism evidence="1 2">
    <name type="scientific">Salmonella enterica subsp. enterica serovar Bovismorbificans</name>
    <dbReference type="NCBI Taxonomy" id="58097"/>
    <lineage>
        <taxon>Bacteria</taxon>
        <taxon>Pseudomonadati</taxon>
        <taxon>Pseudomonadota</taxon>
        <taxon>Gammaproteobacteria</taxon>
        <taxon>Enterobacterales</taxon>
        <taxon>Enterobacteriaceae</taxon>
        <taxon>Salmonella</taxon>
    </lineage>
</organism>
<protein>
    <submittedName>
        <fullName evidence="1">Uncharacterized protein</fullName>
    </submittedName>
</protein>
<name>A0A655DCB8_SALET</name>